<feature type="compositionally biased region" description="Basic and acidic residues" evidence="1">
    <location>
        <begin position="1283"/>
        <end position="1293"/>
    </location>
</feature>
<feature type="compositionally biased region" description="Pro residues" evidence="1">
    <location>
        <begin position="596"/>
        <end position="608"/>
    </location>
</feature>
<feature type="compositionally biased region" description="Basic and acidic residues" evidence="1">
    <location>
        <begin position="202"/>
        <end position="226"/>
    </location>
</feature>
<feature type="compositionally biased region" description="Basic and acidic residues" evidence="1">
    <location>
        <begin position="669"/>
        <end position="685"/>
    </location>
</feature>
<feature type="compositionally biased region" description="Basic and acidic residues" evidence="1">
    <location>
        <begin position="396"/>
        <end position="407"/>
    </location>
</feature>
<feature type="compositionally biased region" description="Basic and acidic residues" evidence="1">
    <location>
        <begin position="254"/>
        <end position="301"/>
    </location>
</feature>
<feature type="compositionally biased region" description="Basic and acidic residues" evidence="1">
    <location>
        <begin position="1368"/>
        <end position="1381"/>
    </location>
</feature>
<sequence length="2013" mass="211329">MLGGEKRGVPARRGLTVLGKIPAVPKPINLPSQRLENRGLDPNVEIVPKGSFGWATGRSPPTSAGPWGAHAPPPAGPWGGPAQPTAATPQPSLLEVQQQQLEQQQQQKQTPAPPGSSAWANKGPPPGDQAPVHEPRPPRPASADDAGRALKTSLSTKSADGGPPAPGTPPVPSAWGLQKPAGPGSSSRPANDKDFPAFGAERAPDEPPRSGGSHREVGAPDRRGHGYQDGPFPRTPDGFHGQGHYGPPPPRSADTWRREDDHHGPASADSWRKDGPHGGDTWRREAGPAHPHPEDRWRREGPPPGGFANQGRFPPGGHFQPPGPAGYGRGHPPDPYQVHLLPGHRPGSADGFQGRQAFGAFDDRGFAPRGGNFAPGYGPPPQNIDPRYSRGPLPGHRGEPLDDRGMGERTFGPIGPRGEPKGDRARGPNDGHDDVPAKDPVSKEDAHDQQSKKPRTGQAGPGGEGAAAPTTPRSHGAKEGHIDWASESLDDAMDFSEPPPVFGDATVDEPPKPPFAAEGSEGLPEVDRPGLPMPPHERERSFGERDSPGFGGPSVGRDHPGFGGREPMGFQQRRDYPPGPGFMGPHPGRGVGRGFPGPPGPMMRPPMQFPGMHPGFVGRPAHVGHDPAMHMMRPPAPPFEAPHPRPHPRPHKVVEVPAHAPPENFRLLKRTEEQSKPSEEGEASKSPHGGLQPVVGETLEKKAGPDVVGSKGPSGNGAAGTASPKASPGLPVKEAPSAEQMSELDFDAQRRKLREESLEKARKLELEYKQRDQQILLAKAQAQQLSHPPNQDWTRALPAGVSPPDAPVESVGDLPSGGPSDRWIRGGGRVGGGRGRGERDGGRRGGHQGRPESGGDGEKTLSGGQHVSVEHGLTGPPQVLELSAQHQAGASRGRGRGPARGRGDSGRGSSSRADSSSSSRDEHQSQGGSFAHLSQAPVGEVRRIEVGPQPFGEAQLDLDINEPTPHLQPSATAEPRGVGGPAPVDDENRHGGKGPGRNQRPERANSHQRAQHQKRPSDPQEAPKAVEVVSHQPSPRGVNMPPVSPQDQPPLLALPVHTPSQKGILPDPRQVPRSPVQSGPPHFDVKPSGVFEQPHPNPSSARNRQPRQAPKLADLPAASSQGVEQGLNAPPPEQHRPVSSQDARKGAGGHVEQSRKSPRMPPGEVNVPPQSHGQQIQQGRGGAQLPGAHGPVRMEGQQRTPETGHVATGWGEIPVQGPSGWMHPPEMASERPSDQVARHPNPQPQHFPNHPQLQARQPHPNFAPNAHPPQGAGWVVPTSTQPREGRNEIRGGERQMAGPPGAHVPTGWPDQPRPHLIAADLNPHLNQPRGPIPQGGYNPMGLRPPAGGFAVPMGPPQQQMGPPPNAQFHHDNRPVSEDGQRTPRGHSHQRGHGQRGNAHPGEVGPEARLPHGGGPGATGWGVQPEMWLPGPPQNQGGKPTGWDVPPAEGGVQGPRPEGLVRPEAGRPQVGVQDARKLEQGPERSADGQGEGGARKKRDGRREGRGSRKGRGSGKSENSENVEDAAGDSPPEFGPDGAHIRRRTHPTQRGARGRSGRGGDKNREGAPASPPPGTENRGPRPEGVRLPPTDEQQNRPPQAELRKAAPQGEQRIAPPQAAETPPEGAAASAPLWTAAKRTPPERSASATPLKEQQQRPPQQQRAPQPKPQPKPAQKEQQPRPAVQNQEGGGPKAEGERGPAPPQRGRERKMRPVPAEVATKASGAESGGHGGASSEGPMKNGGGAGTGNQARARTPKPDAQTSRGPAQRGPQEGQPKAPQGSVAPAATTVGEKNVSSEVNANPEVNANKPRKPELARFRPKGASTEGGSQPAEQHESGGVANAPKPVPPADRRKGPNRGNAVAAAAAWKEIQTGGPETAKLPASEARQEATARASQGHGWEMPPQQGGNSQPRPQGPAHPLGQHPGGVIGPHAEGGGRGARGRAVRGGGFRGGRGRGFDGSEHREEHGPRTVVKAGLQGKDVIVASQGHNRPMGPSSGSSSNPPRQVVGPGISAVV</sequence>
<feature type="compositionally biased region" description="Basic and acidic residues" evidence="1">
    <location>
        <begin position="535"/>
        <end position="547"/>
    </location>
</feature>
<feature type="compositionally biased region" description="Basic residues" evidence="1">
    <location>
        <begin position="1383"/>
        <end position="1393"/>
    </location>
</feature>
<feature type="compositionally biased region" description="Gly residues" evidence="1">
    <location>
        <begin position="825"/>
        <end position="834"/>
    </location>
</feature>
<dbReference type="OMA" id="ERTISHW"/>
<dbReference type="EMBL" id="DF237425">
    <property type="protein sequence ID" value="GAQ88991.1"/>
    <property type="molecule type" value="Genomic_DNA"/>
</dbReference>
<feature type="compositionally biased region" description="Pro residues" evidence="1">
    <location>
        <begin position="163"/>
        <end position="172"/>
    </location>
</feature>
<protein>
    <recommendedName>
        <fullName evidence="4">BAT2 N-terminal domain-containing protein</fullName>
    </recommendedName>
</protein>
<feature type="compositionally biased region" description="Basic and acidic residues" evidence="1">
    <location>
        <begin position="418"/>
        <end position="451"/>
    </location>
</feature>
<keyword evidence="3" id="KW-1185">Reference proteome</keyword>
<dbReference type="STRING" id="105231.A0A1Y1IIQ3"/>
<dbReference type="PANTHER" id="PTHR34805:SF1">
    <property type="entry name" value="PROTEIN MODIFIER OF SNC1 1"/>
    <property type="match status" value="1"/>
</dbReference>
<feature type="compositionally biased region" description="Low complexity" evidence="1">
    <location>
        <begin position="80"/>
        <end position="109"/>
    </location>
</feature>
<feature type="compositionally biased region" description="Low complexity" evidence="1">
    <location>
        <begin position="1987"/>
        <end position="2002"/>
    </location>
</feature>
<feature type="compositionally biased region" description="Low complexity" evidence="1">
    <location>
        <begin position="1244"/>
        <end position="1270"/>
    </location>
</feature>
<feature type="compositionally biased region" description="Basic and acidic residues" evidence="1">
    <location>
        <begin position="1953"/>
        <end position="1966"/>
    </location>
</feature>
<gene>
    <name evidence="2" type="ORF">KFL_004760060</name>
</gene>
<evidence type="ECO:0000256" key="1">
    <source>
        <dbReference type="SAM" id="MobiDB-lite"/>
    </source>
</evidence>
<reference evidence="2 3" key="1">
    <citation type="journal article" date="2014" name="Nat. Commun.">
        <title>Klebsormidium flaccidum genome reveals primary factors for plant terrestrial adaptation.</title>
        <authorList>
            <person name="Hori K."/>
            <person name="Maruyama F."/>
            <person name="Fujisawa T."/>
            <person name="Togashi T."/>
            <person name="Yamamoto N."/>
            <person name="Seo M."/>
            <person name="Sato S."/>
            <person name="Yamada T."/>
            <person name="Mori H."/>
            <person name="Tajima N."/>
            <person name="Moriyama T."/>
            <person name="Ikeuchi M."/>
            <person name="Watanabe M."/>
            <person name="Wada H."/>
            <person name="Kobayashi K."/>
            <person name="Saito M."/>
            <person name="Masuda T."/>
            <person name="Sasaki-Sekimoto Y."/>
            <person name="Mashiguchi K."/>
            <person name="Awai K."/>
            <person name="Shimojima M."/>
            <person name="Masuda S."/>
            <person name="Iwai M."/>
            <person name="Nobusawa T."/>
            <person name="Narise T."/>
            <person name="Kondo S."/>
            <person name="Saito H."/>
            <person name="Sato R."/>
            <person name="Murakawa M."/>
            <person name="Ihara Y."/>
            <person name="Oshima-Yamada Y."/>
            <person name="Ohtaka K."/>
            <person name="Satoh M."/>
            <person name="Sonobe K."/>
            <person name="Ishii M."/>
            <person name="Ohtani R."/>
            <person name="Kanamori-Sato M."/>
            <person name="Honoki R."/>
            <person name="Miyazaki D."/>
            <person name="Mochizuki H."/>
            <person name="Umetsu J."/>
            <person name="Higashi K."/>
            <person name="Shibata D."/>
            <person name="Kamiya Y."/>
            <person name="Sato N."/>
            <person name="Nakamura Y."/>
            <person name="Tabata S."/>
            <person name="Ida S."/>
            <person name="Kurokawa K."/>
            <person name="Ohta H."/>
        </authorList>
    </citation>
    <scope>NUCLEOTIDE SEQUENCE [LARGE SCALE GENOMIC DNA]</scope>
    <source>
        <strain evidence="2 3">NIES-2285</strain>
    </source>
</reference>
<feature type="compositionally biased region" description="Gly residues" evidence="1">
    <location>
        <begin position="1921"/>
        <end position="1949"/>
    </location>
</feature>
<dbReference type="OrthoDB" id="1939715at2759"/>
<evidence type="ECO:0000313" key="3">
    <source>
        <dbReference type="Proteomes" id="UP000054558"/>
    </source>
</evidence>
<feature type="region of interest" description="Disordered" evidence="1">
    <location>
        <begin position="779"/>
        <end position="2013"/>
    </location>
</feature>
<feature type="compositionally biased region" description="Low complexity" evidence="1">
    <location>
        <begin position="1653"/>
        <end position="1662"/>
    </location>
</feature>
<feature type="compositionally biased region" description="Gly residues" evidence="1">
    <location>
        <begin position="1723"/>
        <end position="1744"/>
    </location>
</feature>
<dbReference type="InterPro" id="IPR038808">
    <property type="entry name" value="MOS1-like"/>
</dbReference>
<feature type="compositionally biased region" description="Low complexity" evidence="1">
    <location>
        <begin position="907"/>
        <end position="918"/>
    </location>
</feature>
<dbReference type="PANTHER" id="PTHR34805">
    <property type="entry name" value="PROTEIN MODIFIER OF SNC1 1"/>
    <property type="match status" value="1"/>
</dbReference>
<accession>A0A1Y1IIQ3</accession>
<feature type="compositionally biased region" description="Polar residues" evidence="1">
    <location>
        <begin position="1791"/>
        <end position="1802"/>
    </location>
</feature>
<name>A0A1Y1IIQ3_KLENI</name>
<evidence type="ECO:0000313" key="2">
    <source>
        <dbReference type="EMBL" id="GAQ88991.1"/>
    </source>
</evidence>
<dbReference type="Proteomes" id="UP000054558">
    <property type="component" value="Unassembled WGS sequence"/>
</dbReference>
<feature type="compositionally biased region" description="Basic residues" evidence="1">
    <location>
        <begin position="1539"/>
        <end position="1554"/>
    </location>
</feature>
<organism evidence="2 3">
    <name type="scientific">Klebsormidium nitens</name>
    <name type="common">Green alga</name>
    <name type="synonym">Ulothrix nitens</name>
    <dbReference type="NCBI Taxonomy" id="105231"/>
    <lineage>
        <taxon>Eukaryota</taxon>
        <taxon>Viridiplantae</taxon>
        <taxon>Streptophyta</taxon>
        <taxon>Klebsormidiophyceae</taxon>
        <taxon>Klebsormidiales</taxon>
        <taxon>Klebsormidiaceae</taxon>
        <taxon>Klebsormidium</taxon>
    </lineage>
</organism>
<feature type="compositionally biased region" description="Basic and acidic residues" evidence="1">
    <location>
        <begin position="1473"/>
        <end position="1485"/>
    </location>
</feature>
<feature type="compositionally biased region" description="Basic and acidic residues" evidence="1">
    <location>
        <begin position="1228"/>
        <end position="1237"/>
    </location>
</feature>
<feature type="region of interest" description="Disordered" evidence="1">
    <location>
        <begin position="24"/>
        <end position="748"/>
    </location>
</feature>
<proteinExistence type="predicted"/>
<evidence type="ECO:0008006" key="4">
    <source>
        <dbReference type="Google" id="ProtNLM"/>
    </source>
</evidence>
<feature type="compositionally biased region" description="Low complexity" evidence="1">
    <location>
        <begin position="310"/>
        <end position="320"/>
    </location>
</feature>